<dbReference type="EMBL" id="JANAKD010000520">
    <property type="protein sequence ID" value="KAJ3493130.1"/>
    <property type="molecule type" value="Genomic_DNA"/>
</dbReference>
<accession>A0ACC1QWF5</accession>
<protein>
    <submittedName>
        <fullName evidence="1">Uncharacterized protein</fullName>
    </submittedName>
</protein>
<organism evidence="1 2">
    <name type="scientific">Lecanicillium saksenae</name>
    <dbReference type="NCBI Taxonomy" id="468837"/>
    <lineage>
        <taxon>Eukaryota</taxon>
        <taxon>Fungi</taxon>
        <taxon>Dikarya</taxon>
        <taxon>Ascomycota</taxon>
        <taxon>Pezizomycotina</taxon>
        <taxon>Sordariomycetes</taxon>
        <taxon>Hypocreomycetidae</taxon>
        <taxon>Hypocreales</taxon>
        <taxon>Cordycipitaceae</taxon>
        <taxon>Lecanicillium</taxon>
    </lineage>
</organism>
<name>A0ACC1QWF5_9HYPO</name>
<dbReference type="Proteomes" id="UP001148737">
    <property type="component" value="Unassembled WGS sequence"/>
</dbReference>
<sequence>MIAALSQGDWSSSFQSFLVGICACHSSFRYRERAAPPPSIMQRIPAADNYRIDANLCFAYEKPDNVVGPSAAAACNTAITLAYTALEIFGMPNLLHAFFGLFGVQS</sequence>
<evidence type="ECO:0000313" key="1">
    <source>
        <dbReference type="EMBL" id="KAJ3493130.1"/>
    </source>
</evidence>
<reference evidence="1" key="1">
    <citation type="submission" date="2022-07" db="EMBL/GenBank/DDBJ databases">
        <title>Genome Sequence of Lecanicillium saksenae.</title>
        <authorList>
            <person name="Buettner E."/>
        </authorList>
    </citation>
    <scope>NUCLEOTIDE SEQUENCE</scope>
    <source>
        <strain evidence="1">VT-O1</strain>
    </source>
</reference>
<keyword evidence="2" id="KW-1185">Reference proteome</keyword>
<comment type="caution">
    <text evidence="1">The sequence shown here is derived from an EMBL/GenBank/DDBJ whole genome shotgun (WGS) entry which is preliminary data.</text>
</comment>
<proteinExistence type="predicted"/>
<gene>
    <name evidence="1" type="ORF">NLG97_g4934</name>
</gene>
<evidence type="ECO:0000313" key="2">
    <source>
        <dbReference type="Proteomes" id="UP001148737"/>
    </source>
</evidence>